<evidence type="ECO:0000313" key="2">
    <source>
        <dbReference type="Proteomes" id="UP001234297"/>
    </source>
</evidence>
<organism evidence="1 2">
    <name type="scientific">Persea americana</name>
    <name type="common">Avocado</name>
    <dbReference type="NCBI Taxonomy" id="3435"/>
    <lineage>
        <taxon>Eukaryota</taxon>
        <taxon>Viridiplantae</taxon>
        <taxon>Streptophyta</taxon>
        <taxon>Embryophyta</taxon>
        <taxon>Tracheophyta</taxon>
        <taxon>Spermatophyta</taxon>
        <taxon>Magnoliopsida</taxon>
        <taxon>Magnoliidae</taxon>
        <taxon>Laurales</taxon>
        <taxon>Lauraceae</taxon>
        <taxon>Persea</taxon>
    </lineage>
</organism>
<protein>
    <submittedName>
        <fullName evidence="1">Uncharacterized protein</fullName>
    </submittedName>
</protein>
<evidence type="ECO:0000313" key="1">
    <source>
        <dbReference type="EMBL" id="KAJ8644050.1"/>
    </source>
</evidence>
<gene>
    <name evidence="1" type="ORF">MRB53_005798</name>
</gene>
<comment type="caution">
    <text evidence="1">The sequence shown here is derived from an EMBL/GenBank/DDBJ whole genome shotgun (WGS) entry which is preliminary data.</text>
</comment>
<dbReference type="Proteomes" id="UP001234297">
    <property type="component" value="Chromosome 2"/>
</dbReference>
<accession>A0ACC2MEE9</accession>
<keyword evidence="2" id="KW-1185">Reference proteome</keyword>
<dbReference type="EMBL" id="CM056810">
    <property type="protein sequence ID" value="KAJ8644050.1"/>
    <property type="molecule type" value="Genomic_DNA"/>
</dbReference>
<sequence length="481" mass="52116">MDLMMKRLPFLFLVVVVSYVSVVVSATGVFRVHHKFAGKERSLSDFKAHDQRRHGRILGAVDIPLGGTGLPSEAGLYFAEIRLGTPSKSYYVQVDTGSDILWVNCIECNRCPRKSDLGIQLSLYDIHNSASGSLVTCEQPFCSMAYSGQMEGCEPNALCPYSVTYGDGSTTAGYYVKDSLQYNQASGDLQTTTANASVIFGCGAQQSGDLGSSNQAVDGILGFGQSNTSMLSQLASSGKVKKMFAHCLDSVDGGGIFAIGQVVQPNVSTTPLVPNQPHYNVNLKAIEVGTDVLQLPSDVFVSGDKKGTIIDSGTTLAYLPDTVYTPLINAIMSSQPNLKLQKIQGFLCFQFTESVDGGFSKVTLQFEDSLSLIVYPHDYLFQIQDAIWCIGWQNSGTQSAETKDMILLGDLVLSNKLVVYDLEKQVIGWTDYNCSSSIKVKDDKTGATYAIGYHNISSSHHLEMGITVLVLLFVMMLSLIC</sequence>
<name>A0ACC2MEE9_PERAE</name>
<proteinExistence type="predicted"/>
<reference evidence="1 2" key="1">
    <citation type="journal article" date="2022" name="Hortic Res">
        <title>A haplotype resolved chromosomal level avocado genome allows analysis of novel avocado genes.</title>
        <authorList>
            <person name="Nath O."/>
            <person name="Fletcher S.J."/>
            <person name="Hayward A."/>
            <person name="Shaw L.M."/>
            <person name="Masouleh A.K."/>
            <person name="Furtado A."/>
            <person name="Henry R.J."/>
            <person name="Mitter N."/>
        </authorList>
    </citation>
    <scope>NUCLEOTIDE SEQUENCE [LARGE SCALE GENOMIC DNA]</scope>
    <source>
        <strain evidence="2">cv. Hass</strain>
    </source>
</reference>